<organism evidence="2 3">
    <name type="scientific">Pichia membranifaciens</name>
    <dbReference type="NCBI Taxonomy" id="4926"/>
    <lineage>
        <taxon>Eukaryota</taxon>
        <taxon>Fungi</taxon>
        <taxon>Dikarya</taxon>
        <taxon>Ascomycota</taxon>
        <taxon>Saccharomycotina</taxon>
        <taxon>Pichiomycetes</taxon>
        <taxon>Pichiales</taxon>
        <taxon>Pichiaceae</taxon>
        <taxon>Pichia</taxon>
    </lineage>
</organism>
<proteinExistence type="predicted"/>
<gene>
    <name evidence="2" type="ORF">PMKS-002223</name>
</gene>
<protein>
    <submittedName>
        <fullName evidence="2">Uncharacterized protein</fullName>
    </submittedName>
</protein>
<reference evidence="2 3" key="1">
    <citation type="submission" date="2016-08" db="EMBL/GenBank/DDBJ databases">
        <title>Whole genome shotgun sequence of Pichia membranifaciens KS47-1.</title>
        <authorList>
            <person name="Konishi M."/>
            <person name="Ishida M."/>
            <person name="Arakawa T."/>
            <person name="Kato Y."/>
            <person name="Horiuchi J."/>
        </authorList>
    </citation>
    <scope>NUCLEOTIDE SEQUENCE [LARGE SCALE GENOMIC DNA]</scope>
    <source>
        <strain evidence="2 3">KS47-1</strain>
    </source>
</reference>
<sequence>MVKDEVSWRLADQGVDAGGLHIVDQHLKDQDDGNKPGDVELQARVLQAAEPRAGSEQHQVVDHPDGQKSGQGQGNEVREGNNDRVGDVAVLVQHQIVDHRDQVEERRAPVEDQELVLQGVLLVLQGVQGYRGLVLLDLEIGGDEHIGAEGAVGEEKVQRRDHPAKVTDKQHAERLHPVDLDAQTRVALWNRGRQEHDTVDRRFGEVAVHVIFSGRAQHEALDWVAEGVTVD</sequence>
<comment type="caution">
    <text evidence="2">The sequence shown here is derived from an EMBL/GenBank/DDBJ whole genome shotgun (WGS) entry which is preliminary data.</text>
</comment>
<keyword evidence="3" id="KW-1185">Reference proteome</keyword>
<accession>A0A1Q2YGU9</accession>
<evidence type="ECO:0000256" key="1">
    <source>
        <dbReference type="SAM" id="MobiDB-lite"/>
    </source>
</evidence>
<feature type="region of interest" description="Disordered" evidence="1">
    <location>
        <begin position="49"/>
        <end position="82"/>
    </location>
</feature>
<dbReference type="EMBL" id="BDGI01000084">
    <property type="protein sequence ID" value="GAV28748.1"/>
    <property type="molecule type" value="Genomic_DNA"/>
</dbReference>
<feature type="compositionally biased region" description="Basic and acidic residues" evidence="1">
    <location>
        <begin position="53"/>
        <end position="66"/>
    </location>
</feature>
<dbReference type="Proteomes" id="UP000186136">
    <property type="component" value="Unassembled WGS sequence"/>
</dbReference>
<evidence type="ECO:0000313" key="2">
    <source>
        <dbReference type="EMBL" id="GAV28748.1"/>
    </source>
</evidence>
<name>A0A1Q2YGU9_9ASCO</name>
<evidence type="ECO:0000313" key="3">
    <source>
        <dbReference type="Proteomes" id="UP000186136"/>
    </source>
</evidence>
<dbReference type="AlphaFoldDB" id="A0A1Q2YGU9"/>